<evidence type="ECO:0000313" key="4">
    <source>
        <dbReference type="Proteomes" id="UP000267606"/>
    </source>
</evidence>
<dbReference type="InterPro" id="IPR004167">
    <property type="entry name" value="PSBD"/>
</dbReference>
<feature type="domain" description="Peripheral subunit-binding (PSBD)" evidence="2">
    <location>
        <begin position="38"/>
        <end position="64"/>
    </location>
</feature>
<dbReference type="EMBL" id="UZAJ01001581">
    <property type="protein sequence ID" value="VDO33778.1"/>
    <property type="molecule type" value="Genomic_DNA"/>
</dbReference>
<gene>
    <name evidence="3" type="ORF">OFLC_LOCUS2663</name>
</gene>
<dbReference type="WBParaSite" id="OFLC_0000266301-mRNA-1">
    <property type="protein sequence ID" value="OFLC_0000266301-mRNA-1"/>
    <property type="gene ID" value="OFLC_0000266301"/>
</dbReference>
<accession>A0A183H5A4</accession>
<evidence type="ECO:0000259" key="2">
    <source>
        <dbReference type="Pfam" id="PF02817"/>
    </source>
</evidence>
<dbReference type="SUPFAM" id="SSF47005">
    <property type="entry name" value="Peripheral subunit-binding domain of 2-oxo acid dehydrogenase complex"/>
    <property type="match status" value="1"/>
</dbReference>
<protein>
    <submittedName>
        <fullName evidence="5">Peripheral subunit-binding (PSBD) domain-containing protein</fullName>
    </submittedName>
</protein>
<reference evidence="3 4" key="2">
    <citation type="submission" date="2018-11" db="EMBL/GenBank/DDBJ databases">
        <authorList>
            <consortium name="Pathogen Informatics"/>
        </authorList>
    </citation>
    <scope>NUCLEOTIDE SEQUENCE [LARGE SCALE GENOMIC DNA]</scope>
</reference>
<evidence type="ECO:0000313" key="5">
    <source>
        <dbReference type="WBParaSite" id="OFLC_0000266301-mRNA-1"/>
    </source>
</evidence>
<organism evidence="5">
    <name type="scientific">Onchocerca flexuosa</name>
    <dbReference type="NCBI Taxonomy" id="387005"/>
    <lineage>
        <taxon>Eukaryota</taxon>
        <taxon>Metazoa</taxon>
        <taxon>Ecdysozoa</taxon>
        <taxon>Nematoda</taxon>
        <taxon>Chromadorea</taxon>
        <taxon>Rhabditida</taxon>
        <taxon>Spirurina</taxon>
        <taxon>Spiruromorpha</taxon>
        <taxon>Filarioidea</taxon>
        <taxon>Onchocercidae</taxon>
        <taxon>Onchocerca</taxon>
    </lineage>
</organism>
<keyword evidence="4" id="KW-1185">Reference proteome</keyword>
<dbReference type="Gene3D" id="4.10.320.10">
    <property type="entry name" value="E3-binding domain"/>
    <property type="match status" value="1"/>
</dbReference>
<sequence length="66" mass="7380">MLIESNLPTSSQCLTLKRRKEEDIKVVIVEGRVKISPLAQSEGVDIKHLKNTGPHGRIVKVDVLDF</sequence>
<proteinExistence type="inferred from homology"/>
<reference evidence="5" key="1">
    <citation type="submission" date="2016-06" db="UniProtKB">
        <authorList>
            <consortium name="WormBaseParasite"/>
        </authorList>
    </citation>
    <scope>IDENTIFICATION</scope>
</reference>
<dbReference type="AlphaFoldDB" id="A0A183H5A4"/>
<dbReference type="GO" id="GO:0016746">
    <property type="term" value="F:acyltransferase activity"/>
    <property type="evidence" value="ECO:0007669"/>
    <property type="project" value="InterPro"/>
</dbReference>
<evidence type="ECO:0000313" key="3">
    <source>
        <dbReference type="EMBL" id="VDO33778.1"/>
    </source>
</evidence>
<dbReference type="Pfam" id="PF02817">
    <property type="entry name" value="E3_binding"/>
    <property type="match status" value="1"/>
</dbReference>
<dbReference type="InterPro" id="IPR036625">
    <property type="entry name" value="E3-bd_dom_sf"/>
</dbReference>
<dbReference type="Proteomes" id="UP000267606">
    <property type="component" value="Unassembled WGS sequence"/>
</dbReference>
<name>A0A183H5A4_9BILA</name>
<evidence type="ECO:0000256" key="1">
    <source>
        <dbReference type="ARBA" id="ARBA00007317"/>
    </source>
</evidence>
<comment type="similarity">
    <text evidence="1">Belongs to the 2-oxoacid dehydrogenase family.</text>
</comment>